<gene>
    <name evidence="1" type="ORF">FIC94_19590</name>
</gene>
<comment type="caution">
    <text evidence="1">The sequence shown here is derived from an EMBL/GenBank/DDBJ whole genome shotgun (WGS) entry which is preliminary data.</text>
</comment>
<proteinExistence type="predicted"/>
<sequence length="382" mass="41983">MSNYITIINFPNLFTPDRSDNPSADKALQVKFRVDGDTGPVSKAKCRFTSNQTSIQVFDANKKRVDTIHSGSATFELTSAQDGIVTFYIWSHDKIILKPSLTVEGSTFFTPPQGMPNYVTFTDDTDEDDEFSPIEYPSDDDGNLSFGDNSDHITLHIPDDLRLNMMGKEGALVTLLVNGGNAQTQQPEKAYTTGFRVPIDWLNTVAGEENFFALTMFAGNTASALVPTRAVMGTPDDNTPGVGIHRWMERAQLPWDGTIINNARDDLVITIPAPQDAYAIPLWKDGNYVELYLYLNGFDGFYHDPKSDKISIKGRVLVAGQLGDPYKITVPKTNIQGYGMDDHGHAGTFAIDYMLRDPNGKGLAQPREINIGDLNTVGPAAS</sequence>
<evidence type="ECO:0008006" key="3">
    <source>
        <dbReference type="Google" id="ProtNLM"/>
    </source>
</evidence>
<dbReference type="Proteomes" id="UP000312784">
    <property type="component" value="Unassembled WGS sequence"/>
</dbReference>
<accession>A0ABY2Y1S2</accession>
<organism evidence="1 2">
    <name type="scientific">Ochrobactrum teleogrylli</name>
    <dbReference type="NCBI Taxonomy" id="2479765"/>
    <lineage>
        <taxon>Bacteria</taxon>
        <taxon>Pseudomonadati</taxon>
        <taxon>Pseudomonadota</taxon>
        <taxon>Alphaproteobacteria</taxon>
        <taxon>Hyphomicrobiales</taxon>
        <taxon>Brucellaceae</taxon>
        <taxon>Brucella/Ochrobactrum group</taxon>
        <taxon>Ochrobactrum</taxon>
    </lineage>
</organism>
<dbReference type="RefSeq" id="WP_140026120.1">
    <property type="nucleotide sequence ID" value="NZ_JBHUFG010000013.1"/>
</dbReference>
<reference evidence="1 2" key="1">
    <citation type="submission" date="2019-06" db="EMBL/GenBank/DDBJ databases">
        <title>Ochrobactrum cricket sp.nov., isolated from the insect Teleogryllus occipitalis living in deserted cropland.</title>
        <authorList>
            <person name="Hu M."/>
        </authorList>
    </citation>
    <scope>NUCLEOTIDE SEQUENCE [LARGE SCALE GENOMIC DNA]</scope>
    <source>
        <strain evidence="1 2">LCB8</strain>
    </source>
</reference>
<evidence type="ECO:0000313" key="1">
    <source>
        <dbReference type="EMBL" id="TNV10826.1"/>
    </source>
</evidence>
<keyword evidence="2" id="KW-1185">Reference proteome</keyword>
<dbReference type="EMBL" id="VEWL01000016">
    <property type="protein sequence ID" value="TNV10826.1"/>
    <property type="molecule type" value="Genomic_DNA"/>
</dbReference>
<evidence type="ECO:0000313" key="2">
    <source>
        <dbReference type="Proteomes" id="UP000312784"/>
    </source>
</evidence>
<name>A0ABY2Y1S2_9HYPH</name>
<protein>
    <recommendedName>
        <fullName evidence="3">IgGFc-binding protein N-terminal domain-containing protein</fullName>
    </recommendedName>
</protein>